<evidence type="ECO:0000313" key="4">
    <source>
        <dbReference type="Proteomes" id="UP000297725"/>
    </source>
</evidence>
<protein>
    <submittedName>
        <fullName evidence="2">Uncharacterized protein</fullName>
    </submittedName>
</protein>
<gene>
    <name evidence="2" type="ORF">E4031_06635</name>
    <name evidence="1" type="ORF">E4Z98_05140</name>
</gene>
<reference evidence="2 4" key="1">
    <citation type="submission" date="2019-03" db="EMBL/GenBank/DDBJ databases">
        <title>Vagococcus sp. was isolated fron gut of Carduelis flavirostris.</title>
        <authorList>
            <person name="Ge Y."/>
        </authorList>
    </citation>
    <scope>NUCLEOTIDE SEQUENCE [LARGE SCALE GENOMIC DNA]</scope>
    <source>
        <strain evidence="2 4">CF-210</strain>
    </source>
</reference>
<dbReference type="Pfam" id="PF16813">
    <property type="entry name" value="Cas_St_Csn2"/>
    <property type="match status" value="1"/>
</dbReference>
<organism evidence="2 4">
    <name type="scientific">Vagococcus xieshaowenii</name>
    <dbReference type="NCBI Taxonomy" id="2562451"/>
    <lineage>
        <taxon>Bacteria</taxon>
        <taxon>Bacillati</taxon>
        <taxon>Bacillota</taxon>
        <taxon>Bacilli</taxon>
        <taxon>Lactobacillales</taxon>
        <taxon>Enterococcaceae</taxon>
        <taxon>Vagococcus</taxon>
    </lineage>
</organism>
<evidence type="ECO:0000313" key="2">
    <source>
        <dbReference type="EMBL" id="TFZ40463.1"/>
    </source>
</evidence>
<accession>A0AAJ5JQB7</accession>
<dbReference type="EMBL" id="CP038865">
    <property type="protein sequence ID" value="QCA28729.1"/>
    <property type="molecule type" value="Genomic_DNA"/>
</dbReference>
<dbReference type="EMBL" id="SRHU01000024">
    <property type="protein sequence ID" value="TFZ40463.1"/>
    <property type="molecule type" value="Genomic_DNA"/>
</dbReference>
<evidence type="ECO:0000313" key="1">
    <source>
        <dbReference type="EMBL" id="QCA28729.1"/>
    </source>
</evidence>
<proteinExistence type="predicted"/>
<name>A0AAJ5JQB7_9ENTE</name>
<dbReference type="InterPro" id="IPR031820">
    <property type="entry name" value="Cas_St_Csn2"/>
</dbReference>
<keyword evidence="3" id="KW-1185">Reference proteome</keyword>
<dbReference type="Proteomes" id="UP000296883">
    <property type="component" value="Chromosome"/>
</dbReference>
<reference evidence="1 3" key="2">
    <citation type="journal article" date="2020" name="Int. J. Syst. Evol. Microbiol.">
        <title>Vagococcus xieshaowenii sp. nov., isolated from snow finch (Montifringilla taczanowskii) cloacal content.</title>
        <authorList>
            <person name="Ge Y."/>
            <person name="Yang J."/>
            <person name="Lai X.H."/>
            <person name="Zhang G."/>
            <person name="Jin D."/>
            <person name="Lu S."/>
            <person name="Wang B."/>
            <person name="Huang Y."/>
            <person name="Huang Y."/>
            <person name="Ren Z."/>
            <person name="Zhang X."/>
            <person name="Xu J."/>
        </authorList>
    </citation>
    <scope>NUCLEOTIDE SEQUENCE [LARGE SCALE GENOMIC DNA]</scope>
    <source>
        <strain evidence="3">personal::cf-49</strain>
        <strain evidence="1">Personal::cf-49</strain>
    </source>
</reference>
<sequence>MIWKIKLDHSETVEIEVGQKNQIIGQNVDKIKKIQKVLGLFFNKKKYDELVLRDFGMEEPWIQENNELISKSRFNFFSYGSMEEIYKELELGNKKILDEIFDNFLNSDINITEISNQIDTASKSILFLFEKYLKENIFNSIEMDLEFSKKLMIDYLKKNTTINYYDEIDQRNISYFDKITIIKVFINLIKYSLSNSGDRILLVVKDSPNFLSKKQYLELYRLMSSLSDEFPNFYFMMIHSDVEYLSLDENSNITILNDVKFEVNDLEFLYERLKFNYPSKYIEYEDFFETGNKWLGYIGSFDIPNINSQYLVSLIVLNKLLGIVNNDYLYTTSLSEPEIKYLIDNLRRTL</sequence>
<evidence type="ECO:0000313" key="3">
    <source>
        <dbReference type="Proteomes" id="UP000296883"/>
    </source>
</evidence>
<dbReference type="Proteomes" id="UP000297725">
    <property type="component" value="Unassembled WGS sequence"/>
</dbReference>
<dbReference type="AlphaFoldDB" id="A0AAJ5JQB7"/>
<dbReference type="RefSeq" id="WP_135254666.1">
    <property type="nucleotide sequence ID" value="NZ_CP038865.1"/>
</dbReference>